<dbReference type="Pfam" id="PF17777">
    <property type="entry name" value="RL10P_insert"/>
    <property type="match status" value="1"/>
</dbReference>
<organism evidence="9 10">
    <name type="scientific">Oopsacas minuta</name>
    <dbReference type="NCBI Taxonomy" id="111878"/>
    <lineage>
        <taxon>Eukaryota</taxon>
        <taxon>Metazoa</taxon>
        <taxon>Porifera</taxon>
        <taxon>Hexactinellida</taxon>
        <taxon>Hexasterophora</taxon>
        <taxon>Lyssacinosida</taxon>
        <taxon>Leucopsacidae</taxon>
        <taxon>Oopsacas</taxon>
    </lineage>
</organism>
<evidence type="ECO:0000256" key="1">
    <source>
        <dbReference type="ARBA" id="ARBA00004046"/>
    </source>
</evidence>
<dbReference type="GO" id="GO:0005730">
    <property type="term" value="C:nucleolus"/>
    <property type="evidence" value="ECO:0007669"/>
    <property type="project" value="UniProtKB-SubCell"/>
</dbReference>
<dbReference type="GO" id="GO:0000027">
    <property type="term" value="P:ribosomal large subunit assembly"/>
    <property type="evidence" value="ECO:0007669"/>
    <property type="project" value="InterPro"/>
</dbReference>
<evidence type="ECO:0000259" key="8">
    <source>
        <dbReference type="Pfam" id="PF17777"/>
    </source>
</evidence>
<dbReference type="Gene3D" id="3.90.105.20">
    <property type="match status" value="1"/>
</dbReference>
<dbReference type="CDD" id="cd05796">
    <property type="entry name" value="Ribosomal_P0_like"/>
    <property type="match status" value="1"/>
</dbReference>
<sequence>MPKSKRNKPYSLTIPKKKGLELKTKLLQDVRNCIDKHEYVYVFSVRDMRNSKLKDVRTLWESSRFFFGKNKVMAIALGLTPETEYREGLHKVSAQLKGDVGLFFTSEPPDKIHKWFNGYQECDYARAGNKATHNVTLPQGPLSQFQHTMEPQLRLLGMPTAMDKGVVTLITEFEVCKQDAVLNPEQCQILKLLAIPMAIFRISLLCYWQKEDSSFTQLCALEQEATVLTASDEESEPNSQDVEPGSPDRSVD</sequence>
<dbReference type="GO" id="GO:0006364">
    <property type="term" value="P:rRNA processing"/>
    <property type="evidence" value="ECO:0007669"/>
    <property type="project" value="TreeGrafter"/>
</dbReference>
<dbReference type="InterPro" id="IPR043141">
    <property type="entry name" value="Ribosomal_uL10-like_sf"/>
</dbReference>
<dbReference type="GO" id="GO:0030687">
    <property type="term" value="C:preribosome, large subunit precursor"/>
    <property type="evidence" value="ECO:0007669"/>
    <property type="project" value="TreeGrafter"/>
</dbReference>
<dbReference type="SUPFAM" id="SSF160369">
    <property type="entry name" value="Ribosomal protein L10-like"/>
    <property type="match status" value="1"/>
</dbReference>
<comment type="subcellular location">
    <subcellularLocation>
        <location evidence="6">Cytoplasm</location>
    </subcellularLocation>
    <subcellularLocation>
        <location evidence="6">Nucleus</location>
        <location evidence="6">Nucleolus</location>
    </subcellularLocation>
</comment>
<gene>
    <name evidence="9" type="ORF">LOD99_136</name>
</gene>
<reference evidence="9 10" key="1">
    <citation type="journal article" date="2023" name="BMC Biol.">
        <title>The compact genome of the sponge Oopsacas minuta (Hexactinellida) is lacking key metazoan core genes.</title>
        <authorList>
            <person name="Santini S."/>
            <person name="Schenkelaars Q."/>
            <person name="Jourda C."/>
            <person name="Duchesne M."/>
            <person name="Belahbib H."/>
            <person name="Rocher C."/>
            <person name="Selva M."/>
            <person name="Riesgo A."/>
            <person name="Vervoort M."/>
            <person name="Leys S.P."/>
            <person name="Kodjabachian L."/>
            <person name="Le Bivic A."/>
            <person name="Borchiellini C."/>
            <person name="Claverie J.M."/>
            <person name="Renard E."/>
        </authorList>
    </citation>
    <scope>NUCLEOTIDE SEQUENCE [LARGE SCALE GENOMIC DNA]</scope>
    <source>
        <strain evidence="9">SPO-2</strain>
    </source>
</reference>
<dbReference type="GO" id="GO:0005737">
    <property type="term" value="C:cytoplasm"/>
    <property type="evidence" value="ECO:0007669"/>
    <property type="project" value="UniProtKB-SubCell"/>
</dbReference>
<dbReference type="InterPro" id="IPR040637">
    <property type="entry name" value="Ribosomal_uL10-like_insert"/>
</dbReference>
<keyword evidence="5 6" id="KW-0539">Nucleus</keyword>
<comment type="function">
    <text evidence="1 6">Component of the ribosome assembly machinery. Nuclear paralog of the ribosomal protein P0, it binds pre-60S subunits at an early stage of assembly in the nucleolus, and is replaced by P0 in cytoplasmic pre-60S subunits and mature 80S ribosomes.</text>
</comment>
<dbReference type="PANTHER" id="PTHR45841">
    <property type="entry name" value="MRNA TURNOVER PROTEIN 4 MRTO4"/>
    <property type="match status" value="1"/>
</dbReference>
<dbReference type="AlphaFoldDB" id="A0AAV7K843"/>
<name>A0AAV7K843_9METZ</name>
<dbReference type="InterPro" id="IPR033867">
    <property type="entry name" value="Mrt4"/>
</dbReference>
<dbReference type="InterPro" id="IPR043164">
    <property type="entry name" value="Ribosomal_uL10-like_insert_sf"/>
</dbReference>
<keyword evidence="6" id="KW-0690">Ribosome biogenesis</keyword>
<dbReference type="Proteomes" id="UP001165289">
    <property type="component" value="Unassembled WGS sequence"/>
</dbReference>
<comment type="caution">
    <text evidence="9">The sequence shown here is derived from an EMBL/GenBank/DDBJ whole genome shotgun (WGS) entry which is preliminary data.</text>
</comment>
<keyword evidence="10" id="KW-1185">Reference proteome</keyword>
<dbReference type="GO" id="GO:0003723">
    <property type="term" value="F:RNA binding"/>
    <property type="evidence" value="ECO:0007669"/>
    <property type="project" value="TreeGrafter"/>
</dbReference>
<feature type="region of interest" description="Disordered" evidence="7">
    <location>
        <begin position="228"/>
        <end position="252"/>
    </location>
</feature>
<dbReference type="InterPro" id="IPR001790">
    <property type="entry name" value="Ribosomal_uL10"/>
</dbReference>
<evidence type="ECO:0000256" key="3">
    <source>
        <dbReference type="ARBA" id="ARBA00011117"/>
    </source>
</evidence>
<comment type="similarity">
    <text evidence="2 6">Belongs to the universal ribosomal protein uL10 family.</text>
</comment>
<comment type="subunit">
    <text evidence="3 6">Associates with the pre-60S ribosomal particle.</text>
</comment>
<dbReference type="FunFam" id="3.30.70.1730:FF:000005">
    <property type="entry name" value="Ribosome assembly factor mrt4"/>
    <property type="match status" value="1"/>
</dbReference>
<dbReference type="GO" id="GO:0000956">
    <property type="term" value="P:nuclear-transcribed mRNA catabolic process"/>
    <property type="evidence" value="ECO:0007669"/>
    <property type="project" value="TreeGrafter"/>
</dbReference>
<evidence type="ECO:0000256" key="6">
    <source>
        <dbReference type="RuleBase" id="RU364039"/>
    </source>
</evidence>
<evidence type="ECO:0000256" key="2">
    <source>
        <dbReference type="ARBA" id="ARBA00008889"/>
    </source>
</evidence>
<accession>A0AAV7K843</accession>
<keyword evidence="4 6" id="KW-0963">Cytoplasm</keyword>
<dbReference type="PANTHER" id="PTHR45841:SF1">
    <property type="entry name" value="MRNA TURNOVER PROTEIN 4 HOMOLOG"/>
    <property type="match status" value="1"/>
</dbReference>
<proteinExistence type="inferred from homology"/>
<evidence type="ECO:0000313" key="10">
    <source>
        <dbReference type="Proteomes" id="UP001165289"/>
    </source>
</evidence>
<dbReference type="Gene3D" id="3.30.70.1730">
    <property type="match status" value="1"/>
</dbReference>
<feature type="domain" description="Large ribosomal subunit protein uL10-like insertion" evidence="8">
    <location>
        <begin position="125"/>
        <end position="195"/>
    </location>
</feature>
<dbReference type="EMBL" id="JAKMXF010000111">
    <property type="protein sequence ID" value="KAI6657388.1"/>
    <property type="molecule type" value="Genomic_DNA"/>
</dbReference>
<dbReference type="InterPro" id="IPR051742">
    <property type="entry name" value="Ribosome_Assembly_uL10"/>
</dbReference>
<evidence type="ECO:0000256" key="7">
    <source>
        <dbReference type="SAM" id="MobiDB-lite"/>
    </source>
</evidence>
<evidence type="ECO:0000313" key="9">
    <source>
        <dbReference type="EMBL" id="KAI6657388.1"/>
    </source>
</evidence>
<protein>
    <recommendedName>
        <fullName evidence="6">Ribosome assembly factor mrt4</fullName>
    </recommendedName>
</protein>
<evidence type="ECO:0000256" key="4">
    <source>
        <dbReference type="ARBA" id="ARBA00022490"/>
    </source>
</evidence>
<dbReference type="FunFam" id="3.90.105.20:FF:000003">
    <property type="entry name" value="Ribosome assembly factor mrt4"/>
    <property type="match status" value="1"/>
</dbReference>
<dbReference type="Pfam" id="PF00466">
    <property type="entry name" value="Ribosomal_L10"/>
    <property type="match status" value="1"/>
</dbReference>
<evidence type="ECO:0000256" key="5">
    <source>
        <dbReference type="ARBA" id="ARBA00023242"/>
    </source>
</evidence>